<evidence type="ECO:0000313" key="4">
    <source>
        <dbReference type="EMBL" id="KUI63815.1"/>
    </source>
</evidence>
<dbReference type="PANTHER" id="PTHR35859:SF5">
    <property type="entry name" value="ION TRANSPORT DOMAIN-CONTAINING PROTEIN"/>
    <property type="match status" value="1"/>
</dbReference>
<feature type="transmembrane region" description="Helical" evidence="2">
    <location>
        <begin position="324"/>
        <end position="343"/>
    </location>
</feature>
<keyword evidence="2" id="KW-0472">Membrane</keyword>
<accession>A0A194VIV8</accession>
<dbReference type="Pfam" id="PF23317">
    <property type="entry name" value="YVC1_C"/>
    <property type="match status" value="1"/>
</dbReference>
<organism evidence="4 5">
    <name type="scientific">Cytospora mali</name>
    <name type="common">Apple Valsa canker fungus</name>
    <name type="synonym">Valsa mali</name>
    <dbReference type="NCBI Taxonomy" id="578113"/>
    <lineage>
        <taxon>Eukaryota</taxon>
        <taxon>Fungi</taxon>
        <taxon>Dikarya</taxon>
        <taxon>Ascomycota</taxon>
        <taxon>Pezizomycotina</taxon>
        <taxon>Sordariomycetes</taxon>
        <taxon>Sordariomycetidae</taxon>
        <taxon>Diaporthales</taxon>
        <taxon>Cytosporaceae</taxon>
        <taxon>Cytospora</taxon>
    </lineage>
</organism>
<dbReference type="PANTHER" id="PTHR35859">
    <property type="entry name" value="NONSELECTIVE CATION CHANNEL PROTEIN"/>
    <property type="match status" value="1"/>
</dbReference>
<reference evidence="4" key="1">
    <citation type="submission" date="2014-12" db="EMBL/GenBank/DDBJ databases">
        <title>Genome Sequence of Valsa Canker Pathogens Uncovers a Specific Adaption of Colonization on Woody Bark.</title>
        <authorList>
            <person name="Yin Z."/>
            <person name="Liu H."/>
            <person name="Gao X."/>
            <person name="Li Z."/>
            <person name="Song N."/>
            <person name="Ke X."/>
            <person name="Dai Q."/>
            <person name="Wu Y."/>
            <person name="Sun Y."/>
            <person name="Xu J.-R."/>
            <person name="Kang Z.K."/>
            <person name="Wang L."/>
            <person name="Huang L."/>
        </authorList>
    </citation>
    <scope>NUCLEOTIDE SEQUENCE [LARGE SCALE GENOMIC DNA]</scope>
    <source>
        <strain evidence="4">03-8</strain>
    </source>
</reference>
<evidence type="ECO:0000256" key="2">
    <source>
        <dbReference type="SAM" id="Phobius"/>
    </source>
</evidence>
<feature type="transmembrane region" description="Helical" evidence="2">
    <location>
        <begin position="286"/>
        <end position="304"/>
    </location>
</feature>
<evidence type="ECO:0000259" key="3">
    <source>
        <dbReference type="Pfam" id="PF23317"/>
    </source>
</evidence>
<feature type="region of interest" description="Disordered" evidence="1">
    <location>
        <begin position="651"/>
        <end position="670"/>
    </location>
</feature>
<feature type="domain" description="Calcium channel YVC1-like C-terminal transmembrane" evidence="3">
    <location>
        <begin position="269"/>
        <end position="559"/>
    </location>
</feature>
<feature type="transmembrane region" description="Helical" evidence="2">
    <location>
        <begin position="423"/>
        <end position="445"/>
    </location>
</feature>
<evidence type="ECO:0000256" key="1">
    <source>
        <dbReference type="SAM" id="MobiDB-lite"/>
    </source>
</evidence>
<feature type="transmembrane region" description="Helical" evidence="2">
    <location>
        <begin position="260"/>
        <end position="279"/>
    </location>
</feature>
<gene>
    <name evidence="4" type="ORF">VM1G_10428</name>
</gene>
<feature type="region of interest" description="Disordered" evidence="1">
    <location>
        <begin position="132"/>
        <end position="186"/>
    </location>
</feature>
<proteinExistence type="predicted"/>
<feature type="transmembrane region" description="Helical" evidence="2">
    <location>
        <begin position="395"/>
        <end position="416"/>
    </location>
</feature>
<name>A0A194VIV8_CYTMA</name>
<keyword evidence="2" id="KW-1133">Transmembrane helix</keyword>
<dbReference type="InterPro" id="IPR056336">
    <property type="entry name" value="YVC1_C"/>
</dbReference>
<feature type="region of interest" description="Disordered" evidence="1">
    <location>
        <begin position="623"/>
        <end position="644"/>
    </location>
</feature>
<evidence type="ECO:0000313" key="5">
    <source>
        <dbReference type="Proteomes" id="UP000078559"/>
    </source>
</evidence>
<dbReference type="SMR" id="A0A194VIV8"/>
<sequence>MVLDTTTLTAQALPQVPTIKDDESFAEISKKLALYIIEAVDSPLSWEDLRSSKHLQTLQPLIQYLSNDCHHTAVVAALVALKGHFKAIESDDNCDINDSRGYACELVAWQFVLTLSDQEALDYLLFELRDDDDKSGDPDDEETGLLSGLINGHRSSSRPPNGHRSNGEGEGNGNGNGNETEPNKGEGFAEPFMNLNTLEIATVSGAKKFLSQRVVQDMIDSIWYGEIVFWDSLTVNAVKKPRFHGKRVSDPWCRLRVPRYMKTFEIIFFVCFLALFYVVSLQRVKYYVTFWENLFYVFLLGFAFDEMDDFIESGAYFYSADIWSLWDIGILVIGVAFFVLRMIGLGTGHEITTEWAFSVLALLSLLLTPRIFSLLSLSPYYGSLLPCLKEMGKQFIRFLGFTLIIYLGFFSTFILLARGHFPLGQLSITVLKVFFGAGVVGFDIAPQVSPYLGLPVMIIFVCLTNQLLITSMMAHISNSLRQVLDSSREEYLYVYSVYVLEAVTSDKLTYFQAPFNLIPIIVFRPLLLVAPQKTARKVRIILLKVTHAPFIGAIWLYERWEIFALRREAVERAALSFGFDNIGVATKQAPPTPIKTSSAMVNRKHSLKGTKKVQVPASLLSKASKRTSKQIGANQGTRGRINTAPTIVEEGPAPQSAVRPEPVPMSAVSAPGETLTPIDALPAEALPTADMATMMRMLKELSAQVEEVRSALVKHDQGAIE</sequence>
<keyword evidence="2" id="KW-0812">Transmembrane</keyword>
<dbReference type="OrthoDB" id="310870at2759"/>
<keyword evidence="5" id="KW-1185">Reference proteome</keyword>
<dbReference type="AlphaFoldDB" id="A0A194VIV8"/>
<dbReference type="Proteomes" id="UP000078559">
    <property type="component" value="Unassembled WGS sequence"/>
</dbReference>
<feature type="transmembrane region" description="Helical" evidence="2">
    <location>
        <begin position="355"/>
        <end position="375"/>
    </location>
</feature>
<dbReference type="InterPro" id="IPR052971">
    <property type="entry name" value="TRP_calcium_channel"/>
</dbReference>
<feature type="transmembrane region" description="Helical" evidence="2">
    <location>
        <begin position="451"/>
        <end position="474"/>
    </location>
</feature>
<dbReference type="EMBL" id="KN796114">
    <property type="protein sequence ID" value="KUI63815.1"/>
    <property type="molecule type" value="Genomic_DNA"/>
</dbReference>
<protein>
    <submittedName>
        <fullName evidence="4">Calcium channel YVC1</fullName>
    </submittedName>
</protein>